<keyword evidence="2" id="KW-1185">Reference proteome</keyword>
<proteinExistence type="predicted"/>
<evidence type="ECO:0000313" key="1">
    <source>
        <dbReference type="EMBL" id="TFK58200.1"/>
    </source>
</evidence>
<dbReference type="Proteomes" id="UP000308600">
    <property type="component" value="Unassembled WGS sequence"/>
</dbReference>
<name>A0ACD2ZXP8_9AGAR</name>
<evidence type="ECO:0000313" key="2">
    <source>
        <dbReference type="Proteomes" id="UP000308600"/>
    </source>
</evidence>
<reference evidence="1 2" key="1">
    <citation type="journal article" date="2019" name="Nat. Ecol. Evol.">
        <title>Megaphylogeny resolves global patterns of mushroom evolution.</title>
        <authorList>
            <person name="Varga T."/>
            <person name="Krizsan K."/>
            <person name="Foldi C."/>
            <person name="Dima B."/>
            <person name="Sanchez-Garcia M."/>
            <person name="Sanchez-Ramirez S."/>
            <person name="Szollosi G.J."/>
            <person name="Szarkandi J.G."/>
            <person name="Papp V."/>
            <person name="Albert L."/>
            <person name="Andreopoulos W."/>
            <person name="Angelini C."/>
            <person name="Antonin V."/>
            <person name="Barry K.W."/>
            <person name="Bougher N.L."/>
            <person name="Buchanan P."/>
            <person name="Buyck B."/>
            <person name="Bense V."/>
            <person name="Catcheside P."/>
            <person name="Chovatia M."/>
            <person name="Cooper J."/>
            <person name="Damon W."/>
            <person name="Desjardin D."/>
            <person name="Finy P."/>
            <person name="Geml J."/>
            <person name="Haridas S."/>
            <person name="Hughes K."/>
            <person name="Justo A."/>
            <person name="Karasinski D."/>
            <person name="Kautmanova I."/>
            <person name="Kiss B."/>
            <person name="Kocsube S."/>
            <person name="Kotiranta H."/>
            <person name="LaButti K.M."/>
            <person name="Lechner B.E."/>
            <person name="Liimatainen K."/>
            <person name="Lipzen A."/>
            <person name="Lukacs Z."/>
            <person name="Mihaltcheva S."/>
            <person name="Morgado L.N."/>
            <person name="Niskanen T."/>
            <person name="Noordeloos M.E."/>
            <person name="Ohm R.A."/>
            <person name="Ortiz-Santana B."/>
            <person name="Ovrebo C."/>
            <person name="Racz N."/>
            <person name="Riley R."/>
            <person name="Savchenko A."/>
            <person name="Shiryaev A."/>
            <person name="Soop K."/>
            <person name="Spirin V."/>
            <person name="Szebenyi C."/>
            <person name="Tomsovsky M."/>
            <person name="Tulloss R.E."/>
            <person name="Uehling J."/>
            <person name="Grigoriev I.V."/>
            <person name="Vagvolgyi C."/>
            <person name="Papp T."/>
            <person name="Martin F.M."/>
            <person name="Miettinen O."/>
            <person name="Hibbett D.S."/>
            <person name="Nagy L.G."/>
        </authorList>
    </citation>
    <scope>NUCLEOTIDE SEQUENCE [LARGE SCALE GENOMIC DNA]</scope>
    <source>
        <strain evidence="1 2">NL-1719</strain>
    </source>
</reference>
<gene>
    <name evidence="1" type="ORF">BDN72DRAFT_906976</name>
</gene>
<accession>A0ACD2ZXP8</accession>
<sequence length="149" mass="16940">MDDGTTLSRSRSCRRLTHLRKDRIRYGCKSNKRTQADTFAYVVNQHGNRVPVQILELLSIELDNNHREVCAIAQPLTILDEDVPWSLYTPYLGITISPSDTFGAPFIIPVTNLDSPVAVIPTRFREHNVLITVSMDRVNEPGAFDWEDD</sequence>
<organism evidence="1 2">
    <name type="scientific">Pluteus cervinus</name>
    <dbReference type="NCBI Taxonomy" id="181527"/>
    <lineage>
        <taxon>Eukaryota</taxon>
        <taxon>Fungi</taxon>
        <taxon>Dikarya</taxon>
        <taxon>Basidiomycota</taxon>
        <taxon>Agaricomycotina</taxon>
        <taxon>Agaricomycetes</taxon>
        <taxon>Agaricomycetidae</taxon>
        <taxon>Agaricales</taxon>
        <taxon>Pluteineae</taxon>
        <taxon>Pluteaceae</taxon>
        <taxon>Pluteus</taxon>
    </lineage>
</organism>
<dbReference type="EMBL" id="ML209549">
    <property type="protein sequence ID" value="TFK58200.1"/>
    <property type="molecule type" value="Genomic_DNA"/>
</dbReference>
<protein>
    <submittedName>
        <fullName evidence="1">Uncharacterized protein</fullName>
    </submittedName>
</protein>